<evidence type="ECO:0000256" key="6">
    <source>
        <dbReference type="ARBA" id="ARBA00022833"/>
    </source>
</evidence>
<sequence length="389" mass="45569">MPVLEPMRVWELVQTPFEEVAVYFTQSEWALLQPKQKAFYREVMLENYEIIISLGFIFPKPGLISQLEKGKEVWSTNVQVLQEGKCQRDTSSAKKGNGSDRVMSMKQKVNLQQGSPFPARQRDRVGQAAASLQPEVCETRYGLRKEQEKQQWETQDMLACNGCIPSARKTKVNKGEQRFSCPECGRIFSLKARLVRHLGTHTGETPYKCLRCGRSFLALSNLIRHHRVHNGEKPFPCLECGRQFSEKRNLERHRLIHTGEKPFECLQCKKRFREKAKLLRHQRIHTGEKPYECLECGQRFRHRESLIVHWRLHTGEKPYECTECGGRFPSSSNLLQHKWTHHKKPYQCSQCMQQFTKKLDLCKHQRRHMGDGMMGENKEEGKQHCLMEW</sequence>
<dbReference type="GO" id="GO:0005634">
    <property type="term" value="C:nucleus"/>
    <property type="evidence" value="ECO:0007669"/>
    <property type="project" value="UniProtKB-SubCell"/>
</dbReference>
<dbReference type="CDD" id="cd07765">
    <property type="entry name" value="KRAB_A-box"/>
    <property type="match status" value="1"/>
</dbReference>
<reference evidence="15 16" key="1">
    <citation type="submission" date="2025-04" db="UniProtKB">
        <authorList>
            <consortium name="RefSeq"/>
        </authorList>
    </citation>
    <scope>IDENTIFICATION</scope>
    <source>
        <tissue evidence="15 16">Blood</tissue>
    </source>
</reference>
<dbReference type="Proteomes" id="UP001190640">
    <property type="component" value="Chromosome 4"/>
</dbReference>
<dbReference type="AlphaFoldDB" id="A0AA97J949"/>
<feature type="domain" description="C2H2-type" evidence="12">
    <location>
        <begin position="263"/>
        <end position="290"/>
    </location>
</feature>
<keyword evidence="9" id="KW-0804">Transcription</keyword>
<feature type="domain" description="C2H2-type" evidence="12">
    <location>
        <begin position="291"/>
        <end position="318"/>
    </location>
</feature>
<name>A0AA97J949_EUBMA</name>
<evidence type="ECO:0000256" key="2">
    <source>
        <dbReference type="ARBA" id="ARBA00006991"/>
    </source>
</evidence>
<evidence type="ECO:0000256" key="4">
    <source>
        <dbReference type="ARBA" id="ARBA00022737"/>
    </source>
</evidence>
<feature type="domain" description="C2H2-type" evidence="12">
    <location>
        <begin position="319"/>
        <end position="341"/>
    </location>
</feature>
<evidence type="ECO:0000256" key="5">
    <source>
        <dbReference type="ARBA" id="ARBA00022771"/>
    </source>
</evidence>
<dbReference type="Gene3D" id="3.30.160.60">
    <property type="entry name" value="Classic Zinc Finger"/>
    <property type="match status" value="7"/>
</dbReference>
<evidence type="ECO:0000256" key="11">
    <source>
        <dbReference type="PROSITE-ProRule" id="PRU00042"/>
    </source>
</evidence>
<dbReference type="FunFam" id="3.30.160.60:FF:000358">
    <property type="entry name" value="zinc finger protein 24"/>
    <property type="match status" value="1"/>
</dbReference>
<dbReference type="Gene3D" id="6.10.140.140">
    <property type="match status" value="1"/>
</dbReference>
<evidence type="ECO:0000256" key="10">
    <source>
        <dbReference type="ARBA" id="ARBA00023242"/>
    </source>
</evidence>
<dbReference type="SMART" id="SM00355">
    <property type="entry name" value="ZnF_C2H2"/>
    <property type="match status" value="7"/>
</dbReference>
<evidence type="ECO:0000313" key="17">
    <source>
        <dbReference type="RefSeq" id="XP_054834057.1"/>
    </source>
</evidence>
<dbReference type="RefSeq" id="XP_054834055.1">
    <property type="nucleotide sequence ID" value="XM_054978080.1"/>
</dbReference>
<dbReference type="SUPFAM" id="SSF57667">
    <property type="entry name" value="beta-beta-alpha zinc fingers"/>
    <property type="match status" value="4"/>
</dbReference>
<comment type="similarity">
    <text evidence="2">Belongs to the krueppel C2H2-type zinc-finger protein family.</text>
</comment>
<dbReference type="FunFam" id="3.30.160.60:FF:000352">
    <property type="entry name" value="zinc finger protein 3 homolog"/>
    <property type="match status" value="1"/>
</dbReference>
<dbReference type="Pfam" id="PF00096">
    <property type="entry name" value="zf-C2H2"/>
    <property type="match status" value="5"/>
</dbReference>
<keyword evidence="7" id="KW-0805">Transcription regulation</keyword>
<dbReference type="InterPro" id="IPR036236">
    <property type="entry name" value="Znf_C2H2_sf"/>
</dbReference>
<keyword evidence="5 11" id="KW-0863">Zinc-finger</keyword>
<evidence type="ECO:0000259" key="13">
    <source>
        <dbReference type="PROSITE" id="PS50805"/>
    </source>
</evidence>
<accession>A0AA97J949</accession>
<evidence type="ECO:0000256" key="3">
    <source>
        <dbReference type="ARBA" id="ARBA00022723"/>
    </source>
</evidence>
<dbReference type="PANTHER" id="PTHR14196:SF12">
    <property type="entry name" value="ZINC FINGER PROTEIN 208-LIKE"/>
    <property type="match status" value="1"/>
</dbReference>
<dbReference type="FunFam" id="3.30.160.60:FF:001506">
    <property type="entry name" value="Zinc finger protein"/>
    <property type="match status" value="1"/>
</dbReference>
<evidence type="ECO:0000256" key="7">
    <source>
        <dbReference type="ARBA" id="ARBA00023015"/>
    </source>
</evidence>
<keyword evidence="6" id="KW-0862">Zinc</keyword>
<evidence type="ECO:0000313" key="16">
    <source>
        <dbReference type="RefSeq" id="XP_054834056.1"/>
    </source>
</evidence>
<dbReference type="GO" id="GO:0000977">
    <property type="term" value="F:RNA polymerase II transcription regulatory region sequence-specific DNA binding"/>
    <property type="evidence" value="ECO:0007669"/>
    <property type="project" value="TreeGrafter"/>
</dbReference>
<dbReference type="RefSeq" id="XP_054834057.1">
    <property type="nucleotide sequence ID" value="XM_054978082.1"/>
</dbReference>
<evidence type="ECO:0000256" key="9">
    <source>
        <dbReference type="ARBA" id="ARBA00023163"/>
    </source>
</evidence>
<evidence type="ECO:0000256" key="1">
    <source>
        <dbReference type="ARBA" id="ARBA00004123"/>
    </source>
</evidence>
<evidence type="ECO:0000313" key="15">
    <source>
        <dbReference type="RefSeq" id="XP_054834055.1"/>
    </source>
</evidence>
<dbReference type="SMART" id="SM00349">
    <property type="entry name" value="KRAB"/>
    <property type="match status" value="1"/>
</dbReference>
<gene>
    <name evidence="15 16 17" type="primary">LOC129328799</name>
</gene>
<keyword evidence="4" id="KW-0677">Repeat</keyword>
<dbReference type="InterPro" id="IPR013087">
    <property type="entry name" value="Znf_C2H2_type"/>
</dbReference>
<feature type="domain" description="C2H2-type" evidence="12">
    <location>
        <begin position="346"/>
        <end position="373"/>
    </location>
</feature>
<keyword evidence="10" id="KW-0539">Nucleus</keyword>
<dbReference type="FunFam" id="3.30.160.60:FF:002343">
    <property type="entry name" value="Zinc finger protein 33A"/>
    <property type="match status" value="1"/>
</dbReference>
<dbReference type="Pfam" id="PF01352">
    <property type="entry name" value="KRAB"/>
    <property type="match status" value="1"/>
</dbReference>
<dbReference type="GO" id="GO:0000981">
    <property type="term" value="F:DNA-binding transcription factor activity, RNA polymerase II-specific"/>
    <property type="evidence" value="ECO:0007669"/>
    <property type="project" value="TreeGrafter"/>
</dbReference>
<dbReference type="PROSITE" id="PS00028">
    <property type="entry name" value="ZINC_FINGER_C2H2_1"/>
    <property type="match status" value="6"/>
</dbReference>
<evidence type="ECO:0000256" key="8">
    <source>
        <dbReference type="ARBA" id="ARBA00023125"/>
    </source>
</evidence>
<keyword evidence="14" id="KW-1185">Reference proteome</keyword>
<evidence type="ECO:0000259" key="12">
    <source>
        <dbReference type="PROSITE" id="PS50157"/>
    </source>
</evidence>
<dbReference type="InterPro" id="IPR036051">
    <property type="entry name" value="KRAB_dom_sf"/>
</dbReference>
<feature type="domain" description="C2H2-type" evidence="12">
    <location>
        <begin position="179"/>
        <end position="206"/>
    </location>
</feature>
<dbReference type="PROSITE" id="PS50805">
    <property type="entry name" value="KRAB"/>
    <property type="match status" value="1"/>
</dbReference>
<dbReference type="KEGG" id="emc:129328799"/>
<feature type="domain" description="C2H2-type" evidence="12">
    <location>
        <begin position="235"/>
        <end position="262"/>
    </location>
</feature>
<dbReference type="InterPro" id="IPR001909">
    <property type="entry name" value="KRAB"/>
</dbReference>
<dbReference type="PANTHER" id="PTHR14196">
    <property type="entry name" value="ODD-SKIPPED - RELATED"/>
    <property type="match status" value="1"/>
</dbReference>
<feature type="domain" description="C2H2-type" evidence="12">
    <location>
        <begin position="207"/>
        <end position="234"/>
    </location>
</feature>
<dbReference type="RefSeq" id="XP_054834056.1">
    <property type="nucleotide sequence ID" value="XM_054978081.1"/>
</dbReference>
<comment type="subcellular location">
    <subcellularLocation>
        <location evidence="1">Nucleus</location>
    </subcellularLocation>
</comment>
<proteinExistence type="inferred from homology"/>
<dbReference type="SUPFAM" id="SSF109640">
    <property type="entry name" value="KRAB domain (Kruppel-associated box)"/>
    <property type="match status" value="1"/>
</dbReference>
<organism evidence="14 15">
    <name type="scientific">Eublepharis macularius</name>
    <name type="common">Leopard gecko</name>
    <name type="synonym">Cyrtodactylus macularius</name>
    <dbReference type="NCBI Taxonomy" id="481883"/>
    <lineage>
        <taxon>Eukaryota</taxon>
        <taxon>Metazoa</taxon>
        <taxon>Chordata</taxon>
        <taxon>Craniata</taxon>
        <taxon>Vertebrata</taxon>
        <taxon>Euteleostomi</taxon>
        <taxon>Lepidosauria</taxon>
        <taxon>Squamata</taxon>
        <taxon>Bifurcata</taxon>
        <taxon>Gekkota</taxon>
        <taxon>Eublepharidae</taxon>
        <taxon>Eublepharinae</taxon>
        <taxon>Eublepharis</taxon>
    </lineage>
</organism>
<dbReference type="InterPro" id="IPR050717">
    <property type="entry name" value="C2H2-ZF_Transcription_Reg"/>
</dbReference>
<dbReference type="GO" id="GO:0008270">
    <property type="term" value="F:zinc ion binding"/>
    <property type="evidence" value="ECO:0007669"/>
    <property type="project" value="UniProtKB-KW"/>
</dbReference>
<protein>
    <submittedName>
        <fullName evidence="15 16">Zinc finger protein 773-like isoform X1</fullName>
    </submittedName>
</protein>
<keyword evidence="8" id="KW-0238">DNA-binding</keyword>
<dbReference type="Pfam" id="PF13894">
    <property type="entry name" value="zf-C2H2_4"/>
    <property type="match status" value="1"/>
</dbReference>
<dbReference type="FunFam" id="3.30.160.60:FF:000706">
    <property type="entry name" value="Zinc finger protein"/>
    <property type="match status" value="1"/>
</dbReference>
<evidence type="ECO:0000313" key="14">
    <source>
        <dbReference type="Proteomes" id="UP001190640"/>
    </source>
</evidence>
<dbReference type="GeneID" id="129328799"/>
<keyword evidence="3" id="KW-0479">Metal-binding</keyword>
<feature type="domain" description="KRAB" evidence="13">
    <location>
        <begin position="15"/>
        <end position="86"/>
    </location>
</feature>
<dbReference type="PROSITE" id="PS50157">
    <property type="entry name" value="ZINC_FINGER_C2H2_2"/>
    <property type="match status" value="7"/>
</dbReference>
<dbReference type="FunFam" id="3.30.160.60:FF:000295">
    <property type="entry name" value="zinc finger protein 19"/>
    <property type="match status" value="1"/>
</dbReference>